<dbReference type="Pfam" id="PF19295">
    <property type="entry name" value="SufBD_N"/>
    <property type="match status" value="1"/>
</dbReference>
<gene>
    <name evidence="4" type="ORF">SAMN05661077_2493</name>
</gene>
<feature type="domain" description="SUF system FeS cluster assembly SufBD core" evidence="2">
    <location>
        <begin position="184"/>
        <end position="412"/>
    </location>
</feature>
<keyword evidence="5" id="KW-1185">Reference proteome</keyword>
<evidence type="ECO:0000256" key="1">
    <source>
        <dbReference type="ARBA" id="ARBA00043967"/>
    </source>
</evidence>
<dbReference type="NCBIfam" id="TIGR01981">
    <property type="entry name" value="sufD"/>
    <property type="match status" value="1"/>
</dbReference>
<proteinExistence type="inferred from homology"/>
<dbReference type="PANTHER" id="PTHR43575">
    <property type="entry name" value="PROTEIN ABCI7, CHLOROPLASTIC"/>
    <property type="match status" value="1"/>
</dbReference>
<dbReference type="GO" id="GO:0016226">
    <property type="term" value="P:iron-sulfur cluster assembly"/>
    <property type="evidence" value="ECO:0007669"/>
    <property type="project" value="InterPro"/>
</dbReference>
<dbReference type="Proteomes" id="UP000183104">
    <property type="component" value="Unassembled WGS sequence"/>
</dbReference>
<protein>
    <submittedName>
        <fullName evidence="4">Iron-regulated ABC transporter permease protein SufD</fullName>
    </submittedName>
</protein>
<sequence length="445" mass="48982">MSEQTEIVDRYTALFEQGRERLPGADAGWVAERRRAAMNRFAETGFPAPRNEEWKYTSLRPLEKRAFALPEAEAPGLRPEEIAEYTFDEPAALRLVFVDGVYSPSLSRPADLPEGVVVRPMSEALGEPSEVLQRHLGSYADPEGTPFVALNTAFMGDGVYVSVPAGVQVETPIHALFLTSAGADGVGPHYRNLVVAEEGASVTVLEDFVGLGEGAYFNNTVTEAVAPKDAQVEVYKLQQEGPGGYHVATFEGYQGENSVLTHHNIALGGRLVRNDVNDVLDAEGALVNLNGLYLGDGREHVDNHTRIDHLKANAESREYYKGILDGRARGVFNGKVVVQPEAQGTESDQQNRNLLLSRNAEVDPKPELEIFADDVSCTHGATVGQLDEDALFFLRSRGLGYEDARNLLIFGFANEIIERVRIEPVRARLEERLLKRLPHTEAMEE</sequence>
<comment type="similarity">
    <text evidence="1">Belongs to the iron-sulfur cluster assembly SufBD family.</text>
</comment>
<dbReference type="Pfam" id="PF01458">
    <property type="entry name" value="SUFBD_core"/>
    <property type="match status" value="1"/>
</dbReference>
<feature type="domain" description="SUF system FeS cluster assembly SufBD N-terminal" evidence="3">
    <location>
        <begin position="8"/>
        <end position="173"/>
    </location>
</feature>
<evidence type="ECO:0000259" key="2">
    <source>
        <dbReference type="Pfam" id="PF01458"/>
    </source>
</evidence>
<dbReference type="OrthoDB" id="9768262at2"/>
<evidence type="ECO:0000259" key="3">
    <source>
        <dbReference type="Pfam" id="PF19295"/>
    </source>
</evidence>
<organism evidence="4 5">
    <name type="scientific">Thiohalorhabdus denitrificans</name>
    <dbReference type="NCBI Taxonomy" id="381306"/>
    <lineage>
        <taxon>Bacteria</taxon>
        <taxon>Pseudomonadati</taxon>
        <taxon>Pseudomonadota</taxon>
        <taxon>Gammaproteobacteria</taxon>
        <taxon>Thiohalorhabdales</taxon>
        <taxon>Thiohalorhabdaceae</taxon>
        <taxon>Thiohalorhabdus</taxon>
    </lineage>
</organism>
<dbReference type="RefSeq" id="WP_054964737.1">
    <property type="nucleotide sequence ID" value="NZ_FMUN01000007.1"/>
</dbReference>
<evidence type="ECO:0000313" key="5">
    <source>
        <dbReference type="Proteomes" id="UP000183104"/>
    </source>
</evidence>
<dbReference type="InterPro" id="IPR000825">
    <property type="entry name" value="SUF_FeS_clus_asmbl_SufBD_core"/>
</dbReference>
<dbReference type="SUPFAM" id="SSF101960">
    <property type="entry name" value="Stabilizer of iron transporter SufD"/>
    <property type="match status" value="1"/>
</dbReference>
<reference evidence="5" key="1">
    <citation type="submission" date="2016-10" db="EMBL/GenBank/DDBJ databases">
        <authorList>
            <person name="Varghese N."/>
        </authorList>
    </citation>
    <scope>NUCLEOTIDE SEQUENCE [LARGE SCALE GENOMIC DNA]</scope>
    <source>
        <strain evidence="5">HL 19</strain>
    </source>
</reference>
<dbReference type="AlphaFoldDB" id="A0A1G5GXK9"/>
<accession>A0A1G5GXK9</accession>
<name>A0A1G5GXK9_9GAMM</name>
<dbReference type="STRING" id="381306.AN478_00880"/>
<dbReference type="InterPro" id="IPR011542">
    <property type="entry name" value="SUF_FeS_clus_asmbl_SufD"/>
</dbReference>
<dbReference type="InterPro" id="IPR045595">
    <property type="entry name" value="SufBD_N"/>
</dbReference>
<dbReference type="InterPro" id="IPR055346">
    <property type="entry name" value="Fe-S_cluster_assembly_SufBD"/>
</dbReference>
<dbReference type="EMBL" id="FMUN01000007">
    <property type="protein sequence ID" value="SCY56039.1"/>
    <property type="molecule type" value="Genomic_DNA"/>
</dbReference>
<dbReference type="PANTHER" id="PTHR43575:SF1">
    <property type="entry name" value="PROTEIN ABCI7, CHLOROPLASTIC"/>
    <property type="match status" value="1"/>
</dbReference>
<dbReference type="InterPro" id="IPR037284">
    <property type="entry name" value="SUF_FeS_clus_asmbl_SufBD_sf"/>
</dbReference>
<evidence type="ECO:0000313" key="4">
    <source>
        <dbReference type="EMBL" id="SCY56039.1"/>
    </source>
</evidence>